<evidence type="ECO:0000313" key="3">
    <source>
        <dbReference type="EMBL" id="MBP2000838.1"/>
    </source>
</evidence>
<dbReference type="InterPro" id="IPR011226">
    <property type="entry name" value="ATP-grasp_fam"/>
</dbReference>
<dbReference type="PROSITE" id="PS50975">
    <property type="entry name" value="ATP_GRASP"/>
    <property type="match status" value="1"/>
</dbReference>
<dbReference type="Proteomes" id="UP001519288">
    <property type="component" value="Unassembled WGS sequence"/>
</dbReference>
<comment type="caution">
    <text evidence="3">The sequence shown here is derived from an EMBL/GenBank/DDBJ whole genome shotgun (WGS) entry which is preliminary data.</text>
</comment>
<dbReference type="InterPro" id="IPR011761">
    <property type="entry name" value="ATP-grasp"/>
</dbReference>
<name>A0ABS4JGJ0_9BACL</name>
<dbReference type="PIRSF" id="PIRSF029120">
    <property type="entry name" value="UCP029120"/>
    <property type="match status" value="1"/>
</dbReference>
<dbReference type="Gene3D" id="3.30.470.20">
    <property type="entry name" value="ATP-grasp fold, B domain"/>
    <property type="match status" value="1"/>
</dbReference>
<dbReference type="PROSITE" id="PS00867">
    <property type="entry name" value="CPSASE_2"/>
    <property type="match status" value="1"/>
</dbReference>
<keyword evidence="1" id="KW-0067">ATP-binding</keyword>
<organism evidence="3 4">
    <name type="scientific">Paenibacillus shirakamiensis</name>
    <dbReference type="NCBI Taxonomy" id="1265935"/>
    <lineage>
        <taxon>Bacteria</taxon>
        <taxon>Bacillati</taxon>
        <taxon>Bacillota</taxon>
        <taxon>Bacilli</taxon>
        <taxon>Bacillales</taxon>
        <taxon>Paenibacillaceae</taxon>
        <taxon>Paenibacillus</taxon>
    </lineage>
</organism>
<gene>
    <name evidence="3" type="ORF">J2Z69_001869</name>
</gene>
<evidence type="ECO:0000259" key="2">
    <source>
        <dbReference type="PROSITE" id="PS50975"/>
    </source>
</evidence>
<dbReference type="Pfam" id="PF15632">
    <property type="entry name" value="ATPgrasp_Ter"/>
    <property type="match status" value="1"/>
</dbReference>
<reference evidence="3 4" key="1">
    <citation type="submission" date="2021-03" db="EMBL/GenBank/DDBJ databases">
        <title>Genomic Encyclopedia of Type Strains, Phase IV (KMG-IV): sequencing the most valuable type-strain genomes for metagenomic binning, comparative biology and taxonomic classification.</title>
        <authorList>
            <person name="Goeker M."/>
        </authorList>
    </citation>
    <scope>NUCLEOTIDE SEQUENCE [LARGE SCALE GENOMIC DNA]</scope>
    <source>
        <strain evidence="3 4">DSM 26806</strain>
    </source>
</reference>
<feature type="domain" description="ATP-grasp" evidence="2">
    <location>
        <begin position="120"/>
        <end position="312"/>
    </location>
</feature>
<dbReference type="RefSeq" id="WP_209861318.1">
    <property type="nucleotide sequence ID" value="NZ_JAGGLD010000002.1"/>
</dbReference>
<evidence type="ECO:0000256" key="1">
    <source>
        <dbReference type="PROSITE-ProRule" id="PRU00409"/>
    </source>
</evidence>
<dbReference type="Gene3D" id="3.40.50.20">
    <property type="match status" value="1"/>
</dbReference>
<evidence type="ECO:0000313" key="4">
    <source>
        <dbReference type="Proteomes" id="UP001519288"/>
    </source>
</evidence>
<keyword evidence="1" id="KW-0547">Nucleotide-binding</keyword>
<dbReference type="InterPro" id="IPR005479">
    <property type="entry name" value="CPAse_ATP-bd"/>
</dbReference>
<keyword evidence="4" id="KW-1185">Reference proteome</keyword>
<protein>
    <submittedName>
        <fullName evidence="3">Biotin carboxylase</fullName>
    </submittedName>
</protein>
<dbReference type="EMBL" id="JAGGLD010000002">
    <property type="protein sequence ID" value="MBP2000838.1"/>
    <property type="molecule type" value="Genomic_DNA"/>
</dbReference>
<proteinExistence type="predicted"/>
<dbReference type="SUPFAM" id="SSF56059">
    <property type="entry name" value="Glutathione synthetase ATP-binding domain-like"/>
    <property type="match status" value="1"/>
</dbReference>
<accession>A0ABS4JGJ0</accession>
<sequence>MSTRIWFNRTFSAASHYIEMIRNNEDREKFIIYATHPRQHSPMLQVADYSEIEPILPMDEYIAYCLDFCKKHQIDVFIPHFGLTEISYHGSAFQQIGTQVLIGGDPTLLEVVGDKGRLFQALSSVEGLTLPDYFIATTVNEFQQAYRTLKEKGHRICIKPVKGEGGGGFRIIEETPADIWSIYEPVTNTLLLEDLIELLSSVDHFDALMVMELLEGHEYSVDCLGRENELLAAVPRKKVEGRIRKLEANAELIELSRAIQKVLSLQYNFNVQFIYQHNVPKLLEINPRASGGLYMSCLSGVNFPYLALKSLLGGEVHVQEPKLDITATHIEKELIISNA</sequence>